<sequence>MREIVRGLVAAGSALLAMAGVAAVGLALLGAAGLTAPMVALAVGGSVDFQAAAVAGLPVGLRGELHGIPLGVSVAGAVVLGWLLLRRREGLLLRGAVAGAAFVGVLGGIALWARERWGCRAGSADPRAVFRLGCRVPVLRRGFRWAALAPVIRRTPARPAPVG</sequence>
<keyword evidence="1" id="KW-1133">Transmembrane helix</keyword>
<dbReference type="EMBL" id="FNUJ01000001">
    <property type="protein sequence ID" value="SEF20111.1"/>
    <property type="molecule type" value="Genomic_DNA"/>
</dbReference>
<feature type="transmembrane region" description="Helical" evidence="1">
    <location>
        <begin position="68"/>
        <end position="85"/>
    </location>
</feature>
<dbReference type="AlphaFoldDB" id="A0A1H5Q3X3"/>
<proteinExistence type="predicted"/>
<dbReference type="Proteomes" id="UP000198878">
    <property type="component" value="Unassembled WGS sequence"/>
</dbReference>
<keyword evidence="1" id="KW-0812">Transmembrane</keyword>
<evidence type="ECO:0000256" key="1">
    <source>
        <dbReference type="SAM" id="Phobius"/>
    </source>
</evidence>
<accession>A0A1H5Q3X3</accession>
<evidence type="ECO:0000313" key="3">
    <source>
        <dbReference type="Proteomes" id="UP000198878"/>
    </source>
</evidence>
<protein>
    <submittedName>
        <fullName evidence="2">Uncharacterized protein</fullName>
    </submittedName>
</protein>
<keyword evidence="1" id="KW-0472">Membrane</keyword>
<dbReference type="STRING" id="218821.SAMN05421837_101232"/>
<feature type="transmembrane region" description="Helical" evidence="1">
    <location>
        <begin position="92"/>
        <end position="113"/>
    </location>
</feature>
<reference evidence="3" key="1">
    <citation type="submission" date="2016-10" db="EMBL/GenBank/DDBJ databases">
        <authorList>
            <person name="Varghese N."/>
            <person name="Submissions S."/>
        </authorList>
    </citation>
    <scope>NUCLEOTIDE SEQUENCE [LARGE SCALE GENOMIC DNA]</scope>
    <source>
        <strain evidence="3">DSM 44654</strain>
    </source>
</reference>
<gene>
    <name evidence="2" type="ORF">SAMN05421837_101232</name>
</gene>
<name>A0A1H5Q3X3_9PSEU</name>
<organism evidence="2 3">
    <name type="scientific">Amycolatopsis pretoriensis</name>
    <dbReference type="NCBI Taxonomy" id="218821"/>
    <lineage>
        <taxon>Bacteria</taxon>
        <taxon>Bacillati</taxon>
        <taxon>Actinomycetota</taxon>
        <taxon>Actinomycetes</taxon>
        <taxon>Pseudonocardiales</taxon>
        <taxon>Pseudonocardiaceae</taxon>
        <taxon>Amycolatopsis</taxon>
    </lineage>
</organism>
<evidence type="ECO:0000313" key="2">
    <source>
        <dbReference type="EMBL" id="SEF20111.1"/>
    </source>
</evidence>
<keyword evidence="3" id="KW-1185">Reference proteome</keyword>